<feature type="signal peptide" evidence="7">
    <location>
        <begin position="1"/>
        <end position="34"/>
    </location>
</feature>
<evidence type="ECO:0000256" key="5">
    <source>
        <dbReference type="SAM" id="MobiDB-lite"/>
    </source>
</evidence>
<gene>
    <name evidence="9" type="ORF">ACFPBZ_23345</name>
</gene>
<dbReference type="InterPro" id="IPR007348">
    <property type="entry name" value="CopC_dom"/>
</dbReference>
<evidence type="ECO:0000256" key="2">
    <source>
        <dbReference type="ARBA" id="ARBA00022723"/>
    </source>
</evidence>
<protein>
    <submittedName>
        <fullName evidence="9">Copper resistance protein CopC</fullName>
    </submittedName>
</protein>
<evidence type="ECO:0000256" key="7">
    <source>
        <dbReference type="SAM" id="SignalP"/>
    </source>
</evidence>
<dbReference type="Proteomes" id="UP001595947">
    <property type="component" value="Unassembled WGS sequence"/>
</dbReference>
<sequence>MTIHSGRPRALLRPALLTALTALLVLLGAAPASAHDVLEGSDPADGASVATAPSRITLTFSEAPTPNTATVTVVGPDGATRYEAGPATADDNRISVGVNPLGPAGRYEVGYRIVSDDGHPVSGALSFTLTTPGPAATPATSPAAPAAPATAGPPTQASPAAASSPAGDDGGGTPAWPFVLLAVVVVIGAVALVLRRRA</sequence>
<dbReference type="Gene3D" id="2.60.40.1220">
    <property type="match status" value="1"/>
</dbReference>
<name>A0ABV9YUU9_9PSEU</name>
<keyword evidence="4" id="KW-0186">Copper</keyword>
<evidence type="ECO:0000259" key="8">
    <source>
        <dbReference type="Pfam" id="PF04234"/>
    </source>
</evidence>
<dbReference type="PANTHER" id="PTHR34820:SF4">
    <property type="entry name" value="INNER MEMBRANE PROTEIN YEBZ"/>
    <property type="match status" value="1"/>
</dbReference>
<organism evidence="9 10">
    <name type="scientific">Actinomycetospora atypica</name>
    <dbReference type="NCBI Taxonomy" id="1290095"/>
    <lineage>
        <taxon>Bacteria</taxon>
        <taxon>Bacillati</taxon>
        <taxon>Actinomycetota</taxon>
        <taxon>Actinomycetes</taxon>
        <taxon>Pseudonocardiales</taxon>
        <taxon>Pseudonocardiaceae</taxon>
        <taxon>Actinomycetospora</taxon>
    </lineage>
</organism>
<keyword evidence="6" id="KW-1133">Transmembrane helix</keyword>
<keyword evidence="6" id="KW-0472">Membrane</keyword>
<evidence type="ECO:0000256" key="4">
    <source>
        <dbReference type="ARBA" id="ARBA00023008"/>
    </source>
</evidence>
<dbReference type="PANTHER" id="PTHR34820">
    <property type="entry name" value="INNER MEMBRANE PROTEIN YEBZ"/>
    <property type="match status" value="1"/>
</dbReference>
<dbReference type="SUPFAM" id="SSF81296">
    <property type="entry name" value="E set domains"/>
    <property type="match status" value="1"/>
</dbReference>
<dbReference type="EMBL" id="JBHSIV010000032">
    <property type="protein sequence ID" value="MFC5065170.1"/>
    <property type="molecule type" value="Genomic_DNA"/>
</dbReference>
<dbReference type="InterPro" id="IPR014755">
    <property type="entry name" value="Cu-Rt/internalin_Ig-like"/>
</dbReference>
<dbReference type="InterPro" id="IPR014756">
    <property type="entry name" value="Ig_E-set"/>
</dbReference>
<accession>A0ABV9YUU9</accession>
<dbReference type="Pfam" id="PF04234">
    <property type="entry name" value="CopC"/>
    <property type="match status" value="1"/>
</dbReference>
<proteinExistence type="predicted"/>
<feature type="compositionally biased region" description="Low complexity" evidence="5">
    <location>
        <begin position="130"/>
        <end position="167"/>
    </location>
</feature>
<keyword evidence="3 7" id="KW-0732">Signal</keyword>
<keyword evidence="2" id="KW-0479">Metal-binding</keyword>
<feature type="domain" description="CopC" evidence="8">
    <location>
        <begin position="35"/>
        <end position="129"/>
    </location>
</feature>
<reference evidence="10" key="1">
    <citation type="journal article" date="2019" name="Int. J. Syst. Evol. Microbiol.">
        <title>The Global Catalogue of Microorganisms (GCM) 10K type strain sequencing project: providing services to taxonomists for standard genome sequencing and annotation.</title>
        <authorList>
            <consortium name="The Broad Institute Genomics Platform"/>
            <consortium name="The Broad Institute Genome Sequencing Center for Infectious Disease"/>
            <person name="Wu L."/>
            <person name="Ma J."/>
        </authorList>
    </citation>
    <scope>NUCLEOTIDE SEQUENCE [LARGE SCALE GENOMIC DNA]</scope>
    <source>
        <strain evidence="10">CGMCC 4.7093</strain>
    </source>
</reference>
<feature type="chain" id="PRO_5047500555" evidence="7">
    <location>
        <begin position="35"/>
        <end position="198"/>
    </location>
</feature>
<evidence type="ECO:0000256" key="3">
    <source>
        <dbReference type="ARBA" id="ARBA00022729"/>
    </source>
</evidence>
<keyword evidence="6" id="KW-0812">Transmembrane</keyword>
<keyword evidence="10" id="KW-1185">Reference proteome</keyword>
<dbReference type="InterPro" id="IPR032694">
    <property type="entry name" value="CopC/D"/>
</dbReference>
<evidence type="ECO:0000313" key="9">
    <source>
        <dbReference type="EMBL" id="MFC5065170.1"/>
    </source>
</evidence>
<evidence type="ECO:0000256" key="1">
    <source>
        <dbReference type="ARBA" id="ARBA00004196"/>
    </source>
</evidence>
<feature type="transmembrane region" description="Helical" evidence="6">
    <location>
        <begin position="175"/>
        <end position="194"/>
    </location>
</feature>
<feature type="region of interest" description="Disordered" evidence="5">
    <location>
        <begin position="125"/>
        <end position="169"/>
    </location>
</feature>
<evidence type="ECO:0000256" key="6">
    <source>
        <dbReference type="SAM" id="Phobius"/>
    </source>
</evidence>
<dbReference type="RefSeq" id="WP_378038505.1">
    <property type="nucleotide sequence ID" value="NZ_JBHSIV010000032.1"/>
</dbReference>
<evidence type="ECO:0000313" key="10">
    <source>
        <dbReference type="Proteomes" id="UP001595947"/>
    </source>
</evidence>
<comment type="caution">
    <text evidence="9">The sequence shown here is derived from an EMBL/GenBank/DDBJ whole genome shotgun (WGS) entry which is preliminary data.</text>
</comment>
<comment type="subcellular location">
    <subcellularLocation>
        <location evidence="1">Cell envelope</location>
    </subcellularLocation>
</comment>